<keyword evidence="2" id="KW-1185">Reference proteome</keyword>
<dbReference type="KEGG" id="vg:6370014"/>
<protein>
    <submittedName>
        <fullName evidence="1">Uncharacterized protein</fullName>
    </submittedName>
</protein>
<accession>B2ZY12</accession>
<dbReference type="GeneID" id="6370014"/>
<organism evidence="1 2">
    <name type="scientific">Ralstonia phage phiRSL1</name>
    <dbReference type="NCBI Taxonomy" id="1980924"/>
    <lineage>
        <taxon>Viruses</taxon>
        <taxon>Duplodnaviria</taxon>
        <taxon>Heunggongvirae</taxon>
        <taxon>Uroviricota</taxon>
        <taxon>Caudoviricetes</taxon>
        <taxon>Mieseafarmvirus</taxon>
        <taxon>Mieseafarmvirus RSL1</taxon>
    </lineage>
</organism>
<dbReference type="EMBL" id="AB366653">
    <property type="protein sequence ID" value="BAG41598.1"/>
    <property type="molecule type" value="Genomic_DNA"/>
</dbReference>
<sequence length="70" mass="7652">MTPTLKINNFQLTAADYKHVEEGGQHTITLYTDDRTGPDVTGTGPTFELAVANLNGKMPDTLQVEIHIPI</sequence>
<reference evidence="1 2" key="1">
    <citation type="journal article" date="2010" name="Virology">
        <title>A jumbo phage infecting the phytopathogen Ralstonia solanacearum defines a new lineage of the Myoviridae family.</title>
        <authorList>
            <person name="Yamada T."/>
            <person name="Satoh S."/>
            <person name="Ishikawa H."/>
            <person name="Fujiwara A."/>
            <person name="Kawasaki T."/>
            <person name="Fujie M."/>
            <person name="Ogata H."/>
        </authorList>
    </citation>
    <scope>NUCLEOTIDE SEQUENCE [LARGE SCALE GENOMIC DNA]</scope>
</reference>
<name>B2ZY12_9CAUD</name>
<evidence type="ECO:0000313" key="2">
    <source>
        <dbReference type="Proteomes" id="UP000001034"/>
    </source>
</evidence>
<proteinExistence type="predicted"/>
<evidence type="ECO:0000313" key="1">
    <source>
        <dbReference type="EMBL" id="BAG41598.1"/>
    </source>
</evidence>
<dbReference type="Proteomes" id="UP000001034">
    <property type="component" value="Segment"/>
</dbReference>
<dbReference type="RefSeq" id="YP_001950028.1">
    <property type="nucleotide sequence ID" value="NC_010811.2"/>
</dbReference>